<dbReference type="AlphaFoldDB" id="A0A3Q9UXC1"/>
<accession>A0A3Q9UXC1</accession>
<evidence type="ECO:0000256" key="1">
    <source>
        <dbReference type="SAM" id="MobiDB-lite"/>
    </source>
</evidence>
<evidence type="ECO:0008006" key="5">
    <source>
        <dbReference type="Google" id="ProtNLM"/>
    </source>
</evidence>
<feature type="compositionally biased region" description="Low complexity" evidence="1">
    <location>
        <begin position="81"/>
        <end position="94"/>
    </location>
</feature>
<dbReference type="EMBL" id="CP028137">
    <property type="protein sequence ID" value="AZZ52654.1"/>
    <property type="molecule type" value="Genomic_DNA"/>
</dbReference>
<sequence length="291" mass="28540">MIRTTRAVLATAVPTAALALSVLLATAALAPEAVNAPESTPTSAPVPVPTATASSTTLPWPSSATRSGRDSDTDAATACCTVPPAESTAATAAPVEDDDPDVSSDGATPTATPAPQDPERLPEQQDAGGVDVGVSIDPPTAPGALSMTVADSPATLVESGSTPLRRRFLGALPTVTVTDTRDPAQSPAASGWYVLGTASDFTGASGASIGAAHLGWTPELAGSGGAVSAGPRVSGVLDGGSGVRDAVLVGADDDSPAQAGSWSATADLILATEPTVAAGAYRSTLTLSLFE</sequence>
<gene>
    <name evidence="3" type="ORF">C1I64_11785</name>
</gene>
<name>A0A3Q9UXC1_9MICO</name>
<dbReference type="RefSeq" id="WP_127887332.1">
    <property type="nucleotide sequence ID" value="NZ_CP028137.1"/>
</dbReference>
<evidence type="ECO:0000313" key="4">
    <source>
        <dbReference type="Proteomes" id="UP000285317"/>
    </source>
</evidence>
<protein>
    <recommendedName>
        <fullName evidence="5">WxL domain-containing protein</fullName>
    </recommendedName>
</protein>
<keyword evidence="2" id="KW-0732">Signal</keyword>
<feature type="compositionally biased region" description="Low complexity" evidence="1">
    <location>
        <begin position="103"/>
        <end position="114"/>
    </location>
</feature>
<evidence type="ECO:0000256" key="2">
    <source>
        <dbReference type="SAM" id="SignalP"/>
    </source>
</evidence>
<feature type="region of interest" description="Disordered" evidence="1">
    <location>
        <begin position="36"/>
        <end position="132"/>
    </location>
</feature>
<reference evidence="4" key="1">
    <citation type="submission" date="2018-03" db="EMBL/GenBank/DDBJ databases">
        <title>Bacteriophage NCPPB3778 and a type I-E CRISPR drive the evolution of the US Biological Select Agent, Rathayibacter toxicus.</title>
        <authorList>
            <person name="Davis E.W.II."/>
            <person name="Tabima J.F."/>
            <person name="Weisberg A.J."/>
            <person name="Dantas Lopes L."/>
            <person name="Wiseman M.S."/>
            <person name="Wiseman M.S."/>
            <person name="Pupko T."/>
            <person name="Belcher M.S."/>
            <person name="Sechler A.J."/>
            <person name="Tancos M.A."/>
            <person name="Schroeder B.K."/>
            <person name="Murray T.D."/>
            <person name="Luster D.G."/>
            <person name="Schneider W.L."/>
            <person name="Rogers E."/>
            <person name="Andreote F.D."/>
            <person name="Grunwald N.J."/>
            <person name="Putnam M.L."/>
            <person name="Chang J.H."/>
        </authorList>
    </citation>
    <scope>NUCLEOTIDE SEQUENCE [LARGE SCALE GENOMIC DNA]</scope>
    <source>
        <strain evidence="4">DSM 15932</strain>
    </source>
</reference>
<dbReference type="KEGG" id="rfs:C1I64_11785"/>
<feature type="chain" id="PRO_5039627101" description="WxL domain-containing protein" evidence="2">
    <location>
        <begin position="31"/>
        <end position="291"/>
    </location>
</feature>
<organism evidence="3 4">
    <name type="scientific">Rathayibacter festucae DSM 15932</name>
    <dbReference type="NCBI Taxonomy" id="1328866"/>
    <lineage>
        <taxon>Bacteria</taxon>
        <taxon>Bacillati</taxon>
        <taxon>Actinomycetota</taxon>
        <taxon>Actinomycetes</taxon>
        <taxon>Micrococcales</taxon>
        <taxon>Microbacteriaceae</taxon>
        <taxon>Rathayibacter</taxon>
    </lineage>
</organism>
<proteinExistence type="predicted"/>
<dbReference type="Proteomes" id="UP000285317">
    <property type="component" value="Chromosome"/>
</dbReference>
<feature type="compositionally biased region" description="Low complexity" evidence="1">
    <location>
        <begin position="36"/>
        <end position="65"/>
    </location>
</feature>
<feature type="signal peptide" evidence="2">
    <location>
        <begin position="1"/>
        <end position="30"/>
    </location>
</feature>
<evidence type="ECO:0000313" key="3">
    <source>
        <dbReference type="EMBL" id="AZZ52654.1"/>
    </source>
</evidence>